<dbReference type="PANTHER" id="PTHR36216:SF1">
    <property type="entry name" value="HTH ARSR-TYPE DOMAIN-CONTAINING PROTEIN"/>
    <property type="match status" value="1"/>
</dbReference>
<dbReference type="AlphaFoldDB" id="L0HIM5"/>
<dbReference type="HOGENOM" id="CLU_084118_0_1_2"/>
<evidence type="ECO:0008006" key="4">
    <source>
        <dbReference type="Google" id="ProtNLM"/>
    </source>
</evidence>
<dbReference type="InParanoid" id="L0HIM5"/>
<proteinExistence type="predicted"/>
<dbReference type="eggNOG" id="arCOG02611">
    <property type="taxonomic scope" value="Archaea"/>
</dbReference>
<accession>L0HIM5</accession>
<dbReference type="EMBL" id="CP003167">
    <property type="protein sequence ID" value="AGB02934.1"/>
    <property type="molecule type" value="Genomic_DNA"/>
</dbReference>
<sequence precursor="true">MGVKNLAGNTRTLAFLVLAFVLVLPVMAIETGGYEVRPAYSLSPDDTSRDFIPASSTSPFAGEPEPQPIAYSDLPLAVLLVLAIAGTCTLQAYLLRLFVPGNLPLISGLVKLHRKELLVNASRNLIYRTIRENPGINPSEIERMTNLTNKNVAYHLNKLLDYHLIVDVKSANGKGYFRNSSTDSSSERMLRLHSKNPTERMIIAILSSNPGISRKEIGSIAGISGPSVSWHISRLEKDNIVEKIREGTIVHHYIKEGFKGLSETLTGIQQTGSVYEESLRSSLNPVE</sequence>
<dbReference type="PANTHER" id="PTHR36216">
    <property type="entry name" value="TRANSCRIPTIONAL REGULATOR, TRMB"/>
    <property type="match status" value="1"/>
</dbReference>
<evidence type="ECO:0000313" key="3">
    <source>
        <dbReference type="Proteomes" id="UP000010824"/>
    </source>
</evidence>
<dbReference type="GeneID" id="14308305"/>
<dbReference type="InterPro" id="IPR011991">
    <property type="entry name" value="ArsR-like_HTH"/>
</dbReference>
<dbReference type="InterPro" id="IPR036390">
    <property type="entry name" value="WH_DNA-bd_sf"/>
</dbReference>
<reference evidence="3" key="1">
    <citation type="submission" date="2011-12" db="EMBL/GenBank/DDBJ databases">
        <title>Complete sequence of Methanoregula formicicum SMSP.</title>
        <authorList>
            <person name="Lucas S."/>
            <person name="Han J."/>
            <person name="Lapidus A."/>
            <person name="Cheng J.-F."/>
            <person name="Goodwin L."/>
            <person name="Pitluck S."/>
            <person name="Peters L."/>
            <person name="Ovchinnikova G."/>
            <person name="Teshima H."/>
            <person name="Detter J.C."/>
            <person name="Han C."/>
            <person name="Tapia R."/>
            <person name="Land M."/>
            <person name="Hauser L."/>
            <person name="Kyrpides N."/>
            <person name="Ivanova N."/>
            <person name="Pagani I."/>
            <person name="Imachi H."/>
            <person name="Tamaki H."/>
            <person name="Sekiguchi Y."/>
            <person name="Kamagata Y."/>
            <person name="Cadillo-Quiroz H."/>
            <person name="Zinder S."/>
            <person name="Liu W.-T."/>
            <person name="Woyke T."/>
        </authorList>
    </citation>
    <scope>NUCLEOTIDE SEQUENCE [LARGE SCALE GENOMIC DNA]</scope>
    <source>
        <strain evidence="3">DSM 22288 / NBRC 105244 / SMSP</strain>
    </source>
</reference>
<name>L0HIM5_METFS</name>
<organism evidence="2 3">
    <name type="scientific">Methanoregula formicica (strain DSM 22288 / NBRC 105244 / SMSP)</name>
    <dbReference type="NCBI Taxonomy" id="593750"/>
    <lineage>
        <taxon>Archaea</taxon>
        <taxon>Methanobacteriati</taxon>
        <taxon>Methanobacteriota</taxon>
        <taxon>Stenosarchaea group</taxon>
        <taxon>Methanomicrobia</taxon>
        <taxon>Methanomicrobiales</taxon>
        <taxon>Methanoregulaceae</taxon>
        <taxon>Methanoregula</taxon>
    </lineage>
</organism>
<gene>
    <name evidence="2" type="ordered locus">Metfor_1916</name>
</gene>
<dbReference type="InterPro" id="IPR036388">
    <property type="entry name" value="WH-like_DNA-bd_sf"/>
</dbReference>
<keyword evidence="1" id="KW-1133">Transmembrane helix</keyword>
<keyword evidence="1" id="KW-0472">Membrane</keyword>
<evidence type="ECO:0000313" key="2">
    <source>
        <dbReference type="EMBL" id="AGB02934.1"/>
    </source>
</evidence>
<dbReference type="Gene3D" id="1.10.10.10">
    <property type="entry name" value="Winged helix-like DNA-binding domain superfamily/Winged helix DNA-binding domain"/>
    <property type="match status" value="2"/>
</dbReference>
<protein>
    <recommendedName>
        <fullName evidence="4">Transcriptional regulator</fullName>
    </recommendedName>
</protein>
<keyword evidence="1" id="KW-0812">Transmembrane</keyword>
<dbReference type="STRING" id="593750.Metfor_1916"/>
<dbReference type="CDD" id="cd00090">
    <property type="entry name" value="HTH_ARSR"/>
    <property type="match status" value="2"/>
</dbReference>
<dbReference type="OrthoDB" id="28610at2157"/>
<dbReference type="RefSeq" id="WP_015285897.1">
    <property type="nucleotide sequence ID" value="NC_019943.1"/>
</dbReference>
<dbReference type="KEGG" id="mfo:Metfor_1916"/>
<dbReference type="Pfam" id="PF13412">
    <property type="entry name" value="HTH_24"/>
    <property type="match status" value="2"/>
</dbReference>
<reference evidence="2 3" key="2">
    <citation type="journal article" date="2014" name="Genome Announc.">
        <title>Complete Genome Sequence of Methanoregula formicica SMSPT, a Mesophilic Hydrogenotrophic Methanogen Isolated from a Methanogenic Upflow Anaerobic Sludge Blanket Reactor.</title>
        <authorList>
            <person name="Yamamoto K."/>
            <person name="Tamaki H."/>
            <person name="Cadillo-Quiroz H."/>
            <person name="Imachi H."/>
            <person name="Kyrpides N."/>
            <person name="Woyke T."/>
            <person name="Goodwin L."/>
            <person name="Zinder S.H."/>
            <person name="Kamagata Y."/>
            <person name="Liu W.T."/>
        </authorList>
    </citation>
    <scope>NUCLEOTIDE SEQUENCE [LARGE SCALE GENOMIC DNA]</scope>
    <source>
        <strain evidence="3">DSM 22288 / NBRC 105244 / SMSP</strain>
    </source>
</reference>
<dbReference type="SUPFAM" id="SSF46785">
    <property type="entry name" value="Winged helix' DNA-binding domain"/>
    <property type="match status" value="2"/>
</dbReference>
<evidence type="ECO:0000256" key="1">
    <source>
        <dbReference type="SAM" id="Phobius"/>
    </source>
</evidence>
<feature type="transmembrane region" description="Helical" evidence="1">
    <location>
        <begin position="74"/>
        <end position="95"/>
    </location>
</feature>
<keyword evidence="3" id="KW-1185">Reference proteome</keyword>
<dbReference type="Proteomes" id="UP000010824">
    <property type="component" value="Chromosome"/>
</dbReference>